<keyword evidence="6 10" id="KW-1133">Transmembrane helix</keyword>
<evidence type="ECO:0000256" key="3">
    <source>
        <dbReference type="ARBA" id="ARBA00022538"/>
    </source>
</evidence>
<organism evidence="14 15">
    <name type="scientific">Vicia faba</name>
    <name type="common">Broad bean</name>
    <name type="synonym">Faba vulgaris</name>
    <dbReference type="NCBI Taxonomy" id="3906"/>
    <lineage>
        <taxon>Eukaryota</taxon>
        <taxon>Viridiplantae</taxon>
        <taxon>Streptophyta</taxon>
        <taxon>Embryophyta</taxon>
        <taxon>Tracheophyta</taxon>
        <taxon>Spermatophyta</taxon>
        <taxon>Magnoliopsida</taxon>
        <taxon>eudicotyledons</taxon>
        <taxon>Gunneridae</taxon>
        <taxon>Pentapetalae</taxon>
        <taxon>rosids</taxon>
        <taxon>fabids</taxon>
        <taxon>Fabales</taxon>
        <taxon>Fabaceae</taxon>
        <taxon>Papilionoideae</taxon>
        <taxon>50 kb inversion clade</taxon>
        <taxon>NPAAA clade</taxon>
        <taxon>Hologalegina</taxon>
        <taxon>IRL clade</taxon>
        <taxon>Fabeae</taxon>
        <taxon>Vicia</taxon>
    </lineage>
</organism>
<dbReference type="Pfam" id="PF23256">
    <property type="entry name" value="CHX17_2nd"/>
    <property type="match status" value="1"/>
</dbReference>
<dbReference type="Gene3D" id="1.20.1530.20">
    <property type="match status" value="1"/>
</dbReference>
<evidence type="ECO:0000313" key="14">
    <source>
        <dbReference type="EMBL" id="CAI8588704.1"/>
    </source>
</evidence>
<feature type="transmembrane region" description="Helical" evidence="10">
    <location>
        <begin position="78"/>
        <end position="104"/>
    </location>
</feature>
<dbReference type="GO" id="GO:0006813">
    <property type="term" value="P:potassium ion transport"/>
    <property type="evidence" value="ECO:0007669"/>
    <property type="project" value="UniProtKB-KW"/>
</dbReference>
<keyword evidence="7" id="KW-0406">Ion transport</keyword>
<dbReference type="InterPro" id="IPR057290">
    <property type="entry name" value="CHX17_C"/>
</dbReference>
<evidence type="ECO:0000256" key="9">
    <source>
        <dbReference type="ARBA" id="ARBA00038341"/>
    </source>
</evidence>
<dbReference type="InterPro" id="IPR038770">
    <property type="entry name" value="Na+/solute_symporter_sf"/>
</dbReference>
<dbReference type="GO" id="GO:0016020">
    <property type="term" value="C:membrane"/>
    <property type="evidence" value="ECO:0007669"/>
    <property type="project" value="UniProtKB-SubCell"/>
</dbReference>
<feature type="transmembrane region" description="Helical" evidence="10">
    <location>
        <begin position="196"/>
        <end position="216"/>
    </location>
</feature>
<dbReference type="InterPro" id="IPR050794">
    <property type="entry name" value="CPA2_transporter"/>
</dbReference>
<dbReference type="AlphaFoldDB" id="A0AAV0YS58"/>
<accession>A0AAV0YS58</accession>
<dbReference type="Proteomes" id="UP001157006">
    <property type="component" value="Chromosome 1L"/>
</dbReference>
<dbReference type="InterPro" id="IPR006153">
    <property type="entry name" value="Cation/H_exchanger_TM"/>
</dbReference>
<sequence length="815" mass="89951">MAAPACYTINLVNPNRIWQTDNVLKKELPILAFQVGFVVLISRLFFFIYRPLHLPRILSQLSVGFLLTPPLIGNYTEVFTFIFPLTGVFNVEILSHIGIIYYAFLSGLEMNLNVVLHVKKKAGSIAIAGIVFPMVMGPLLYNLHRRTYNKGDGVELEENAVRANVLWTLVLTVTGFPVIAHSLSELKLLYTGLGEAALTASMVSDTYAWVLFTLFVPISINRDGTRAIYSVLSTIIFVFICIFIVRPIIVKVIDRKTERDEWDDSNLLYVVMGLLVCSSITDILGTQAVVGAFVYGLILPHGKFADKVVSISDDFGSGFLAPLFFSGTGMRLMVATLFYQDNVFLTFIVIILLCSIKVLGTIFAAFFFGMRTRDSFALGLILNTKGAIALIMLNIAWDRTILSVPSYVVLSSSVLLMTIVVSPIIDAIYKPRKRFEQNKLKTIQKLRNDAELRILACVYNTRQATGILSLIELFNVTRLSPLHVFGLHLVELTRSAAALVAAHMEKPSGEPGAQNLTQSQVEQEGINSTFESFGESYDAIRVRTLNVVSAFETIHEDIYNSANEKCTSLIIIPFHKQLSSEGALKTASVVYRDINMNVLQSAPCSVGIFVDRDIGSISKLNFCIRLIFVGGPDDREAIAVAWRMAGHPGINLSVVRMLLFDDAAAVDTSIQVESQSILSAVMDNEKQKELDDEYMNSFRLTAVNNDDSITYSEIDVHSGEDIPKILNEIDSYGCDLYIVGQGNGRNSRVFSDMLEWCDCSELGVIGDILGSNNSGSRSSVLVVQQYGYGGMVLGKQSNNVTTNDDGSKTLVVKSE</sequence>
<dbReference type="PANTHER" id="PTHR32468:SF110">
    <property type="entry name" value="CATION_H+ EXCHANGER 3"/>
    <property type="match status" value="1"/>
</dbReference>
<dbReference type="GO" id="GO:0006885">
    <property type="term" value="P:regulation of pH"/>
    <property type="evidence" value="ECO:0007669"/>
    <property type="project" value="TreeGrafter"/>
</dbReference>
<dbReference type="GO" id="GO:0012505">
    <property type="term" value="C:endomembrane system"/>
    <property type="evidence" value="ECO:0007669"/>
    <property type="project" value="TreeGrafter"/>
</dbReference>
<evidence type="ECO:0000256" key="10">
    <source>
        <dbReference type="SAM" id="Phobius"/>
    </source>
</evidence>
<feature type="transmembrane region" description="Helical" evidence="10">
    <location>
        <begin position="376"/>
        <end position="397"/>
    </location>
</feature>
<feature type="domain" description="Cation/H+ exchanger transmembrane" evidence="11">
    <location>
        <begin position="39"/>
        <end position="424"/>
    </location>
</feature>
<evidence type="ECO:0000256" key="2">
    <source>
        <dbReference type="ARBA" id="ARBA00022448"/>
    </source>
</evidence>
<evidence type="ECO:0000313" key="15">
    <source>
        <dbReference type="Proteomes" id="UP001157006"/>
    </source>
</evidence>
<evidence type="ECO:0008006" key="16">
    <source>
        <dbReference type="Google" id="ProtNLM"/>
    </source>
</evidence>
<dbReference type="GO" id="GO:1902600">
    <property type="term" value="P:proton transmembrane transport"/>
    <property type="evidence" value="ECO:0007669"/>
    <property type="project" value="InterPro"/>
</dbReference>
<keyword evidence="4 10" id="KW-0812">Transmembrane</keyword>
<evidence type="ECO:0000259" key="13">
    <source>
        <dbReference type="Pfam" id="PF23259"/>
    </source>
</evidence>
<feature type="transmembrane region" description="Helical" evidence="10">
    <location>
        <begin position="409"/>
        <end position="429"/>
    </location>
</feature>
<dbReference type="Pfam" id="PF00999">
    <property type="entry name" value="Na_H_Exchanger"/>
    <property type="match status" value="1"/>
</dbReference>
<evidence type="ECO:0000256" key="1">
    <source>
        <dbReference type="ARBA" id="ARBA00004141"/>
    </source>
</evidence>
<evidence type="ECO:0000256" key="6">
    <source>
        <dbReference type="ARBA" id="ARBA00022989"/>
    </source>
</evidence>
<evidence type="ECO:0000256" key="4">
    <source>
        <dbReference type="ARBA" id="ARBA00022692"/>
    </source>
</evidence>
<dbReference type="EMBL" id="OX451736">
    <property type="protein sequence ID" value="CAI8588704.1"/>
    <property type="molecule type" value="Genomic_DNA"/>
</dbReference>
<dbReference type="PANTHER" id="PTHR32468">
    <property type="entry name" value="CATION/H + ANTIPORTER"/>
    <property type="match status" value="1"/>
</dbReference>
<gene>
    <name evidence="14" type="ORF">VFH_I360560</name>
</gene>
<reference evidence="14 15" key="1">
    <citation type="submission" date="2023-01" db="EMBL/GenBank/DDBJ databases">
        <authorList>
            <person name="Kreplak J."/>
        </authorList>
    </citation>
    <scope>NUCLEOTIDE SEQUENCE [LARGE SCALE GENOMIC DNA]</scope>
</reference>
<feature type="transmembrane region" description="Helical" evidence="10">
    <location>
        <begin position="345"/>
        <end position="369"/>
    </location>
</feature>
<name>A0AAV0YS58_VICFA</name>
<protein>
    <recommendedName>
        <fullName evidence="16">Cation/H+ exchanger domain-containing protein</fullName>
    </recommendedName>
</protein>
<evidence type="ECO:0000259" key="11">
    <source>
        <dbReference type="Pfam" id="PF00999"/>
    </source>
</evidence>
<feature type="transmembrane region" description="Helical" evidence="10">
    <location>
        <begin position="124"/>
        <end position="143"/>
    </location>
</feature>
<feature type="transmembrane region" description="Helical" evidence="10">
    <location>
        <begin position="28"/>
        <end position="49"/>
    </location>
</feature>
<evidence type="ECO:0000256" key="7">
    <source>
        <dbReference type="ARBA" id="ARBA00023065"/>
    </source>
</evidence>
<evidence type="ECO:0000259" key="12">
    <source>
        <dbReference type="Pfam" id="PF23256"/>
    </source>
</evidence>
<feature type="transmembrane region" description="Helical" evidence="10">
    <location>
        <begin position="164"/>
        <end position="184"/>
    </location>
</feature>
<keyword evidence="3" id="KW-0633">Potassium transport</keyword>
<feature type="transmembrane region" description="Helical" evidence="10">
    <location>
        <begin position="228"/>
        <end position="249"/>
    </location>
</feature>
<dbReference type="InterPro" id="IPR057291">
    <property type="entry name" value="CHX17_2nd"/>
</dbReference>
<dbReference type="Pfam" id="PF23259">
    <property type="entry name" value="CHX17_C"/>
    <property type="match status" value="1"/>
</dbReference>
<comment type="subcellular location">
    <subcellularLocation>
        <location evidence="1">Membrane</location>
        <topology evidence="1">Multi-pass membrane protein</topology>
    </subcellularLocation>
</comment>
<evidence type="ECO:0000256" key="8">
    <source>
        <dbReference type="ARBA" id="ARBA00023136"/>
    </source>
</evidence>
<keyword evidence="5" id="KW-0630">Potassium</keyword>
<feature type="domain" description="Cation/H(+) antiporter C-terminal" evidence="13">
    <location>
        <begin position="624"/>
        <end position="786"/>
    </location>
</feature>
<keyword evidence="8 10" id="KW-0472">Membrane</keyword>
<feature type="transmembrane region" description="Helical" evidence="10">
    <location>
        <begin position="269"/>
        <end position="298"/>
    </location>
</feature>
<keyword evidence="15" id="KW-1185">Reference proteome</keyword>
<dbReference type="GO" id="GO:0015297">
    <property type="term" value="F:antiporter activity"/>
    <property type="evidence" value="ECO:0007669"/>
    <property type="project" value="InterPro"/>
</dbReference>
<feature type="domain" description="Cation/H(+) antiporter central" evidence="12">
    <location>
        <begin position="483"/>
        <end position="618"/>
    </location>
</feature>
<keyword evidence="2" id="KW-0813">Transport</keyword>
<proteinExistence type="inferred from homology"/>
<evidence type="ECO:0000256" key="5">
    <source>
        <dbReference type="ARBA" id="ARBA00022958"/>
    </source>
</evidence>
<feature type="transmembrane region" description="Helical" evidence="10">
    <location>
        <begin position="319"/>
        <end position="339"/>
    </location>
</feature>
<comment type="similarity">
    <text evidence="9">Belongs to the monovalent cation:proton antiporter 2 (CPA2) transporter (TC 2.A.37) family. CHX (TC 2.A.37.4) subfamily.</text>
</comment>